<organism evidence="4 5">
    <name type="scientific">Caenorhabditis tropicalis</name>
    <dbReference type="NCBI Taxonomy" id="1561998"/>
    <lineage>
        <taxon>Eukaryota</taxon>
        <taxon>Metazoa</taxon>
        <taxon>Ecdysozoa</taxon>
        <taxon>Nematoda</taxon>
        <taxon>Chromadorea</taxon>
        <taxon>Rhabditida</taxon>
        <taxon>Rhabditina</taxon>
        <taxon>Rhabditomorpha</taxon>
        <taxon>Rhabditoidea</taxon>
        <taxon>Rhabditidae</taxon>
        <taxon>Peloderinae</taxon>
        <taxon>Caenorhabditis</taxon>
    </lineage>
</organism>
<feature type="compositionally biased region" description="Basic and acidic residues" evidence="1">
    <location>
        <begin position="150"/>
        <end position="200"/>
    </location>
</feature>
<protein>
    <submittedName>
        <fullName evidence="5">SANTA domain-containing protein</fullName>
    </submittedName>
</protein>
<feature type="domain" description="SANTA" evidence="2">
    <location>
        <begin position="20"/>
        <end position="106"/>
    </location>
</feature>
<dbReference type="AlphaFoldDB" id="A0A1I7UXK3"/>
<dbReference type="PANTHER" id="PTHR16124:SF3">
    <property type="entry name" value="MIS18-BINDING PROTEIN 1"/>
    <property type="match status" value="1"/>
</dbReference>
<evidence type="ECO:0000256" key="1">
    <source>
        <dbReference type="SAM" id="MobiDB-lite"/>
    </source>
</evidence>
<feature type="compositionally biased region" description="Polar residues" evidence="1">
    <location>
        <begin position="230"/>
        <end position="243"/>
    </location>
</feature>
<feature type="compositionally biased region" description="Basic and acidic residues" evidence="1">
    <location>
        <begin position="460"/>
        <end position="474"/>
    </location>
</feature>
<dbReference type="Pfam" id="PF21506">
    <property type="entry name" value="Knl-2-like_dom"/>
    <property type="match status" value="1"/>
</dbReference>
<feature type="compositionally biased region" description="Basic and acidic residues" evidence="1">
    <location>
        <begin position="390"/>
        <end position="413"/>
    </location>
</feature>
<accession>A0A1I7UXK3</accession>
<feature type="domain" description="Kinetochore null protein 2-like" evidence="3">
    <location>
        <begin position="628"/>
        <end position="681"/>
    </location>
</feature>
<dbReference type="GO" id="GO:0000775">
    <property type="term" value="C:chromosome, centromeric region"/>
    <property type="evidence" value="ECO:0007669"/>
    <property type="project" value="TreeGrafter"/>
</dbReference>
<dbReference type="Pfam" id="PF09133">
    <property type="entry name" value="SANTA"/>
    <property type="match status" value="1"/>
</dbReference>
<feature type="region of interest" description="Disordered" evidence="1">
    <location>
        <begin position="124"/>
        <end position="326"/>
    </location>
</feature>
<dbReference type="InterPro" id="IPR015216">
    <property type="entry name" value="SANTA"/>
</dbReference>
<dbReference type="InterPro" id="IPR044895">
    <property type="entry name" value="Knl-2_Myb-like_DNA-bd_sf"/>
</dbReference>
<evidence type="ECO:0000259" key="3">
    <source>
        <dbReference type="Pfam" id="PF21506"/>
    </source>
</evidence>
<keyword evidence="4" id="KW-1185">Reference proteome</keyword>
<dbReference type="WBParaSite" id="Csp11.Scaffold630.g20341.t1">
    <property type="protein sequence ID" value="Csp11.Scaffold630.g20341.t1"/>
    <property type="gene ID" value="Csp11.Scaffold630.g20341"/>
</dbReference>
<dbReference type="Gene3D" id="1.10.10.1900">
    <property type="entry name" value="Knl-2 Myb-like DNA-binding domain-like"/>
    <property type="match status" value="1"/>
</dbReference>
<name>A0A1I7UXK3_9PELO</name>
<dbReference type="InterPro" id="IPR048553">
    <property type="entry name" value="Knl-2-like_dom"/>
</dbReference>
<dbReference type="STRING" id="1561998.A0A1I7UXK3"/>
<feature type="region of interest" description="Disordered" evidence="1">
    <location>
        <begin position="766"/>
        <end position="792"/>
    </location>
</feature>
<proteinExistence type="predicted"/>
<feature type="compositionally biased region" description="Basic residues" evidence="1">
    <location>
        <begin position="563"/>
        <end position="578"/>
    </location>
</feature>
<feature type="compositionally biased region" description="Polar residues" evidence="1">
    <location>
        <begin position="819"/>
        <end position="841"/>
    </location>
</feature>
<evidence type="ECO:0000313" key="5">
    <source>
        <dbReference type="WBParaSite" id="Csp11.Scaffold630.g20341.t1"/>
    </source>
</evidence>
<feature type="region of interest" description="Disordered" evidence="1">
    <location>
        <begin position="351"/>
        <end position="474"/>
    </location>
</feature>
<feature type="region of interest" description="Disordered" evidence="1">
    <location>
        <begin position="515"/>
        <end position="539"/>
    </location>
</feature>
<feature type="compositionally biased region" description="Basic and acidic residues" evidence="1">
    <location>
        <begin position="356"/>
        <end position="378"/>
    </location>
</feature>
<evidence type="ECO:0000259" key="2">
    <source>
        <dbReference type="Pfam" id="PF09133"/>
    </source>
</evidence>
<evidence type="ECO:0000313" key="4">
    <source>
        <dbReference type="Proteomes" id="UP000095282"/>
    </source>
</evidence>
<feature type="compositionally biased region" description="Polar residues" evidence="1">
    <location>
        <begin position="781"/>
        <end position="790"/>
    </location>
</feature>
<sequence length="883" mass="101464">MEDNHILPARVQNVLDMEIVRLNLWSIKFNSSSIKLEGYVRSEDGCSMQKICSEIICKRMNATMLFDVSGRFFELAGQIDREFQSKMGMPSRIIDEFVNGFPENWGFLINSCLTMNQMSVPRPIQAAPREPLRSRNEPIVTLADETELNDGGRKNSESEKDKKQKEREQQRMKENERKLQAEKDKKDKEAVAAAEKKRQEEEDAANYTLREFQTGSGDPITPIRFKRGTQSKGANNIKPTFLQTPVRGKPNAPLASSTPQAPPPEHPRRSLDLGKPPIQLASPSPKVQKPETVRETQYASDSDLFAVPRLPAAKNNRPPPSSSSETVLDFFDDMDVFFDTAVIEKTPVVARRQRRLSPEARRDRSSSRDPERFGDYDSTRYTQRYNNDYDMSRMSRRDAVFRRNDERRDDSRMSRKRGYYSSPENDFDRRRPEYYESDSRYDTKRPRPRENSSSSGRSVRFHEDHMGRGDEFRGSRYERGYREFDDQRGRGSSADEDKRKLNAILIREKELMARLQNKHKPSASRRVSYSSDEDSDDMAAEWERDNQEIMDNSMLFGDGIMQQKRRSARGHPAKKKQPIRTEQHKPAQKRAPPKKKSPAPRDDLNDSIASNRPRRACATPSTPAPKRITWRKRDLDKLQHVISLKKPTAADVDWVEVTRLLAKEGVEPEVVKQAAITKLKWKEPVRNDENMREEEDESRRRRGVVARVKEGVRMHEELMNGGNEVEEDLQVQSVEDYQPEDVAADQSLLALGTPLLAKKKGGTRGSIIPKPVEDSPIARGKNSSFNSPRLDQTKAKEMETTLKYVQQISMMQARPSFRANKSQMNNSTARGSKNTSMSVEQGTRKALKIINRGRAIQEESEEDEEDDDDDEFEEQEEGDNSIY</sequence>
<feature type="compositionally biased region" description="Acidic residues" evidence="1">
    <location>
        <begin position="858"/>
        <end position="883"/>
    </location>
</feature>
<dbReference type="InterPro" id="IPR039110">
    <property type="entry name" value="KNL2-like"/>
</dbReference>
<reference evidence="5" key="1">
    <citation type="submission" date="2016-11" db="UniProtKB">
        <authorList>
            <consortium name="WormBaseParasite"/>
        </authorList>
    </citation>
    <scope>IDENTIFICATION</scope>
</reference>
<feature type="compositionally biased region" description="Basic residues" evidence="1">
    <location>
        <begin position="586"/>
        <end position="598"/>
    </location>
</feature>
<dbReference type="PANTHER" id="PTHR16124">
    <property type="entry name" value="MIS18-BINDING PROTEIN 1"/>
    <property type="match status" value="1"/>
</dbReference>
<dbReference type="eggNOG" id="ENOG502TD1S">
    <property type="taxonomic scope" value="Eukaryota"/>
</dbReference>
<feature type="region of interest" description="Disordered" evidence="1">
    <location>
        <begin position="814"/>
        <end position="883"/>
    </location>
</feature>
<feature type="compositionally biased region" description="Basic and acidic residues" evidence="1">
    <location>
        <begin position="426"/>
        <end position="450"/>
    </location>
</feature>
<feature type="region of interest" description="Disordered" evidence="1">
    <location>
        <begin position="563"/>
        <end position="629"/>
    </location>
</feature>
<dbReference type="Proteomes" id="UP000095282">
    <property type="component" value="Unplaced"/>
</dbReference>